<dbReference type="AlphaFoldDB" id="R7RPH1"/>
<name>R7RPH1_9CLOT</name>
<dbReference type="SUPFAM" id="SSF64182">
    <property type="entry name" value="DHH phosphoesterases"/>
    <property type="match status" value="1"/>
</dbReference>
<dbReference type="OrthoDB" id="9803668at2"/>
<reference evidence="3" key="1">
    <citation type="submission" date="2013-03" db="EMBL/GenBank/DDBJ databases">
        <title>Draft genome sequence of the hydrogen-ethanol-producing anaerobic alkalithermophilic Caloramator celere.</title>
        <authorList>
            <person name="Ciranna A."/>
            <person name="Larjo A."/>
            <person name="Kivisto A."/>
            <person name="Santala V."/>
            <person name="Roos C."/>
            <person name="Karp M."/>
        </authorList>
    </citation>
    <scope>NUCLEOTIDE SEQUENCE [LARGE SCALE GENOMIC DNA]</scope>
    <source>
        <strain evidence="3">DSM 8682</strain>
    </source>
</reference>
<dbReference type="Gene3D" id="3.10.310.30">
    <property type="match status" value="1"/>
</dbReference>
<dbReference type="Gene3D" id="3.90.1640.10">
    <property type="entry name" value="inorganic pyrophosphatase (n-terminal core)"/>
    <property type="match status" value="1"/>
</dbReference>
<sequence length="324" mass="36104">MIDIERLKLVIETKNTFAVVSHTSPDGDSMGSILSFYNFLIEKGKRVDVFVEGQVPRKYLYLNGANEIKNVDLAQESYDCLIVLDCGDLDRLGECMPLTEKCDLIINIDHHITNTRFGNINIVDSNASSVGEMLYDIYLQLGHNISKNIAECLYTSIVSDTGGFKFSNTTSKTMNIVSKLLEKDIDFTSIYYRLFDQKTLNGIKLTSLVVSTLRTYLNGKVAIMNLTKEMLELSGATEDEAGELVNIARDIENVEVGVLIKEIDKNVYKISLRSKDYVDVKDIALKYGGGGHVKAAGCTIKDKTIEQIETILLKDIEKSLGEVI</sequence>
<dbReference type="HOGENOM" id="CLU_039720_0_0_9"/>
<feature type="domain" description="DDH" evidence="1">
    <location>
        <begin position="17"/>
        <end position="157"/>
    </location>
</feature>
<dbReference type="Pfam" id="PF01368">
    <property type="entry name" value="DHH"/>
    <property type="match status" value="1"/>
</dbReference>
<protein>
    <submittedName>
        <fullName evidence="3">FIG146085: 3'-to-5' oligoribonuclease A, Bacillus type</fullName>
    </submittedName>
</protein>
<dbReference type="EMBL" id="CAVN010000092">
    <property type="protein sequence ID" value="CDF57954.1"/>
    <property type="molecule type" value="Genomic_DNA"/>
</dbReference>
<evidence type="ECO:0000313" key="4">
    <source>
        <dbReference type="Proteomes" id="UP000014923"/>
    </source>
</evidence>
<dbReference type="GO" id="GO:0003676">
    <property type="term" value="F:nucleic acid binding"/>
    <property type="evidence" value="ECO:0007669"/>
    <property type="project" value="InterPro"/>
</dbReference>
<dbReference type="InterPro" id="IPR038763">
    <property type="entry name" value="DHH_sf"/>
</dbReference>
<dbReference type="InterPro" id="IPR051319">
    <property type="entry name" value="Oligoribo/pAp-PDE_c-di-AMP_PDE"/>
</dbReference>
<feature type="domain" description="DHHA1" evidence="2">
    <location>
        <begin position="234"/>
        <end position="317"/>
    </location>
</feature>
<keyword evidence="4" id="KW-1185">Reference proteome</keyword>
<organism evidence="3 4">
    <name type="scientific">Thermobrachium celere DSM 8682</name>
    <dbReference type="NCBI Taxonomy" id="941824"/>
    <lineage>
        <taxon>Bacteria</taxon>
        <taxon>Bacillati</taxon>
        <taxon>Bacillota</taxon>
        <taxon>Clostridia</taxon>
        <taxon>Eubacteriales</taxon>
        <taxon>Clostridiaceae</taxon>
        <taxon>Thermobrachium</taxon>
    </lineage>
</organism>
<dbReference type="InterPro" id="IPR001667">
    <property type="entry name" value="DDH_dom"/>
</dbReference>
<dbReference type="InterPro" id="IPR003156">
    <property type="entry name" value="DHHA1_dom"/>
</dbReference>
<comment type="caution">
    <text evidence="3">The sequence shown here is derived from an EMBL/GenBank/DDBJ whole genome shotgun (WGS) entry which is preliminary data.</text>
</comment>
<dbReference type="Proteomes" id="UP000014923">
    <property type="component" value="Unassembled WGS sequence"/>
</dbReference>
<gene>
    <name evidence="3" type="ORF">TCEL_01868</name>
</gene>
<dbReference type="PANTHER" id="PTHR47618">
    <property type="entry name" value="BIFUNCTIONAL OLIGORIBONUCLEASE AND PAP PHOSPHATASE NRNA"/>
    <property type="match status" value="1"/>
</dbReference>
<dbReference type="eggNOG" id="COG0618">
    <property type="taxonomic scope" value="Bacteria"/>
</dbReference>
<dbReference type="PANTHER" id="PTHR47618:SF1">
    <property type="entry name" value="BIFUNCTIONAL OLIGORIBONUCLEASE AND PAP PHOSPHATASE NRNA"/>
    <property type="match status" value="1"/>
</dbReference>
<proteinExistence type="predicted"/>
<dbReference type="Pfam" id="PF02272">
    <property type="entry name" value="DHHA1"/>
    <property type="match status" value="1"/>
</dbReference>
<evidence type="ECO:0000259" key="2">
    <source>
        <dbReference type="Pfam" id="PF02272"/>
    </source>
</evidence>
<evidence type="ECO:0000313" key="3">
    <source>
        <dbReference type="EMBL" id="CDF57954.1"/>
    </source>
</evidence>
<accession>R7RPH1</accession>
<evidence type="ECO:0000259" key="1">
    <source>
        <dbReference type="Pfam" id="PF01368"/>
    </source>
</evidence>
<dbReference type="RefSeq" id="WP_018661584.1">
    <property type="nucleotide sequence ID" value="NZ_HF952018.1"/>
</dbReference>